<gene>
    <name evidence="1" type="ORF">SAMN05216582_103137</name>
</gene>
<dbReference type="Proteomes" id="UP000184263">
    <property type="component" value="Unassembled WGS sequence"/>
</dbReference>
<dbReference type="RefSeq" id="WP_178139452.1">
    <property type="nucleotide sequence ID" value="NZ_FRBC01000003.1"/>
</dbReference>
<name>A0A1M6S6E1_SELRU</name>
<proteinExistence type="predicted"/>
<dbReference type="EMBL" id="FRBC01000003">
    <property type="protein sequence ID" value="SHK40229.1"/>
    <property type="molecule type" value="Genomic_DNA"/>
</dbReference>
<reference evidence="1 2" key="1">
    <citation type="submission" date="2016-11" db="EMBL/GenBank/DDBJ databases">
        <authorList>
            <person name="Jaros S."/>
            <person name="Januszkiewicz K."/>
            <person name="Wedrychowicz H."/>
        </authorList>
    </citation>
    <scope>NUCLEOTIDE SEQUENCE [LARGE SCALE GENOMIC DNA]</scope>
    <source>
        <strain evidence="1 2">HD4</strain>
    </source>
</reference>
<evidence type="ECO:0000313" key="1">
    <source>
        <dbReference type="EMBL" id="SHK40229.1"/>
    </source>
</evidence>
<organism evidence="1 2">
    <name type="scientific">Selenomonas ruminantium</name>
    <dbReference type="NCBI Taxonomy" id="971"/>
    <lineage>
        <taxon>Bacteria</taxon>
        <taxon>Bacillati</taxon>
        <taxon>Bacillota</taxon>
        <taxon>Negativicutes</taxon>
        <taxon>Selenomonadales</taxon>
        <taxon>Selenomonadaceae</taxon>
        <taxon>Selenomonas</taxon>
    </lineage>
</organism>
<protein>
    <submittedName>
        <fullName evidence="1">Uncharacterized protein</fullName>
    </submittedName>
</protein>
<dbReference type="AlphaFoldDB" id="A0A1M6S6E1"/>
<sequence>MLERELIIKALVWKYMISDSAARRMYDETASNGRENLKKLAESYKAAARMSFFI</sequence>
<evidence type="ECO:0000313" key="2">
    <source>
        <dbReference type="Proteomes" id="UP000184263"/>
    </source>
</evidence>
<accession>A0A1M6S6E1</accession>